<organism evidence="3 4">
    <name type="scientific">Agrocybe chaxingu</name>
    <dbReference type="NCBI Taxonomy" id="84603"/>
    <lineage>
        <taxon>Eukaryota</taxon>
        <taxon>Fungi</taxon>
        <taxon>Dikarya</taxon>
        <taxon>Basidiomycota</taxon>
        <taxon>Agaricomycotina</taxon>
        <taxon>Agaricomycetes</taxon>
        <taxon>Agaricomycetidae</taxon>
        <taxon>Agaricales</taxon>
        <taxon>Agaricineae</taxon>
        <taxon>Strophariaceae</taxon>
        <taxon>Agrocybe</taxon>
    </lineage>
</organism>
<sequence>METEFNTSGARRSTRKRRKVSSTDASEQTVTQEQTVEAPTKEFRPTRKRKGKLNSLLSMPLDILFEILGHLKPYDLLRLARTTKDFRRLLMSKSSISVWKASLREVPGLPPCPPGMTEPAWTNLVFSPQCTYCLATTRNIEWRFRARVCKSCSKTVLGNLRDRLYASYFLFDGQEEPETLEDRFQRLPLMSLIANRPDTLVLKRKGFAVQFLRLYRNRSVNVADIIPDGVDFCNFEPVQELCRRPVEVEVNLDSFAAILPLLPDLIHAWREKADESLAALLKKSVPRTREVVSWVDEDNELCSRVEWKPIPYDGMTNAQVLGKLKLATAAFTCNICTIRRRYYDAIFEPWYDSDDSDEVSNSQIFFYPQVISHACLTRDESVVDWIGWEFYETLDPSLSLKGGLSKRCSWSSSRLSLDVQAGNIVAEILQLAELDPATATPHDMDELHLRFACLRCSKDADESEPYQDDSYERDMTDMPLMKWRQAVKHYKDSHGGYSVKDLRKYFMKIEGIQLDDDLKAAEADYRNQWDAVWQCMHCRDTPQEKSPSTLRKALEHIRTSHSITSSVLNTDYCKHPTHLDLESSGPLFCVSYIAGDFSVADRQPADDPPSFSLF</sequence>
<dbReference type="EMBL" id="JANKHO010000778">
    <property type="protein sequence ID" value="KAJ3506348.1"/>
    <property type="molecule type" value="Genomic_DNA"/>
</dbReference>
<dbReference type="InterPro" id="IPR036047">
    <property type="entry name" value="F-box-like_dom_sf"/>
</dbReference>
<dbReference type="Pfam" id="PF00646">
    <property type="entry name" value="F-box"/>
    <property type="match status" value="1"/>
</dbReference>
<feature type="domain" description="F-box" evidence="2">
    <location>
        <begin position="53"/>
        <end position="102"/>
    </location>
</feature>
<proteinExistence type="predicted"/>
<dbReference type="CDD" id="cd09917">
    <property type="entry name" value="F-box_SF"/>
    <property type="match status" value="1"/>
</dbReference>
<evidence type="ECO:0000313" key="4">
    <source>
        <dbReference type="Proteomes" id="UP001148786"/>
    </source>
</evidence>
<dbReference type="AlphaFoldDB" id="A0A9W8JYA1"/>
<feature type="region of interest" description="Disordered" evidence="1">
    <location>
        <begin position="1"/>
        <end position="48"/>
    </location>
</feature>
<feature type="compositionally biased region" description="Polar residues" evidence="1">
    <location>
        <begin position="1"/>
        <end position="10"/>
    </location>
</feature>
<dbReference type="SUPFAM" id="SSF81383">
    <property type="entry name" value="F-box domain"/>
    <property type="match status" value="1"/>
</dbReference>
<dbReference type="OrthoDB" id="2322499at2759"/>
<evidence type="ECO:0000259" key="2">
    <source>
        <dbReference type="PROSITE" id="PS50181"/>
    </source>
</evidence>
<dbReference type="SMART" id="SM00256">
    <property type="entry name" value="FBOX"/>
    <property type="match status" value="1"/>
</dbReference>
<dbReference type="PROSITE" id="PS50181">
    <property type="entry name" value="FBOX"/>
    <property type="match status" value="1"/>
</dbReference>
<protein>
    <recommendedName>
        <fullName evidence="2">F-box domain-containing protein</fullName>
    </recommendedName>
</protein>
<dbReference type="InterPro" id="IPR001810">
    <property type="entry name" value="F-box_dom"/>
</dbReference>
<name>A0A9W8JYA1_9AGAR</name>
<evidence type="ECO:0000313" key="3">
    <source>
        <dbReference type="EMBL" id="KAJ3506348.1"/>
    </source>
</evidence>
<gene>
    <name evidence="3" type="ORF">NLJ89_g6920</name>
</gene>
<dbReference type="Proteomes" id="UP001148786">
    <property type="component" value="Unassembled WGS sequence"/>
</dbReference>
<accession>A0A9W8JYA1</accession>
<evidence type="ECO:0000256" key="1">
    <source>
        <dbReference type="SAM" id="MobiDB-lite"/>
    </source>
</evidence>
<comment type="caution">
    <text evidence="3">The sequence shown here is derived from an EMBL/GenBank/DDBJ whole genome shotgun (WGS) entry which is preliminary data.</text>
</comment>
<keyword evidence="4" id="KW-1185">Reference proteome</keyword>
<feature type="compositionally biased region" description="Polar residues" evidence="1">
    <location>
        <begin position="24"/>
        <end position="37"/>
    </location>
</feature>
<reference evidence="3" key="1">
    <citation type="submission" date="2022-07" db="EMBL/GenBank/DDBJ databases">
        <title>Genome Sequence of Agrocybe chaxingu.</title>
        <authorList>
            <person name="Buettner E."/>
        </authorList>
    </citation>
    <scope>NUCLEOTIDE SEQUENCE</scope>
    <source>
        <strain evidence="3">MP-N11</strain>
    </source>
</reference>